<evidence type="ECO:0000256" key="3">
    <source>
        <dbReference type="ARBA" id="ARBA00012759"/>
    </source>
</evidence>
<dbReference type="PROSITE" id="PS50235">
    <property type="entry name" value="USP_3"/>
    <property type="match status" value="1"/>
</dbReference>
<comment type="similarity">
    <text evidence="2">Belongs to the peptidase C19 family.</text>
</comment>
<feature type="compositionally biased region" description="Polar residues" evidence="8">
    <location>
        <begin position="639"/>
        <end position="665"/>
    </location>
</feature>
<dbReference type="EC" id="3.4.19.12" evidence="3"/>
<dbReference type="OrthoDB" id="6287070at2759"/>
<dbReference type="Proteomes" id="UP000566819">
    <property type="component" value="Unassembled WGS sequence"/>
</dbReference>
<proteinExistence type="inferred from homology"/>
<feature type="domain" description="USP" evidence="9">
    <location>
        <begin position="121"/>
        <end position="552"/>
    </location>
</feature>
<keyword evidence="5" id="KW-0833">Ubl conjugation pathway</keyword>
<dbReference type="InterPro" id="IPR038765">
    <property type="entry name" value="Papain-like_cys_pep_sf"/>
</dbReference>
<comment type="catalytic activity">
    <reaction evidence="1">
        <text>Thiol-dependent hydrolysis of ester, thioester, amide, peptide and isopeptide bonds formed by the C-terminal Gly of ubiquitin (a 76-residue protein attached to proteins as an intracellular targeting signal).</text>
        <dbReference type="EC" id="3.4.19.12"/>
    </reaction>
</comment>
<evidence type="ECO:0000256" key="8">
    <source>
        <dbReference type="SAM" id="MobiDB-lite"/>
    </source>
</evidence>
<dbReference type="AlphaFoldDB" id="A0A8H4WAS2"/>
<evidence type="ECO:0000259" key="9">
    <source>
        <dbReference type="PROSITE" id="PS50235"/>
    </source>
</evidence>
<evidence type="ECO:0000256" key="1">
    <source>
        <dbReference type="ARBA" id="ARBA00000707"/>
    </source>
</evidence>
<dbReference type="Pfam" id="PF00443">
    <property type="entry name" value="UCH"/>
    <property type="match status" value="1"/>
</dbReference>
<keyword evidence="6" id="KW-0378">Hydrolase</keyword>
<keyword evidence="4" id="KW-0645">Protease</keyword>
<feature type="region of interest" description="Disordered" evidence="8">
    <location>
        <begin position="723"/>
        <end position="805"/>
    </location>
</feature>
<feature type="compositionally biased region" description="Basic and acidic residues" evidence="8">
    <location>
        <begin position="40"/>
        <end position="50"/>
    </location>
</feature>
<dbReference type="GO" id="GO:0005634">
    <property type="term" value="C:nucleus"/>
    <property type="evidence" value="ECO:0007669"/>
    <property type="project" value="UniProtKB-SubCell"/>
</dbReference>
<reference evidence="10 11" key="1">
    <citation type="submission" date="2020-03" db="EMBL/GenBank/DDBJ databases">
        <title>Draft Genome Sequence of Cudoniella acicularis.</title>
        <authorList>
            <person name="Buettner E."/>
            <person name="Kellner H."/>
        </authorList>
    </citation>
    <scope>NUCLEOTIDE SEQUENCE [LARGE SCALE GENOMIC DNA]</scope>
    <source>
        <strain evidence="10 11">DSM 108380</strain>
    </source>
</reference>
<dbReference type="PANTHER" id="PTHR24006">
    <property type="entry name" value="UBIQUITIN CARBOXYL-TERMINAL HYDROLASE"/>
    <property type="match status" value="1"/>
</dbReference>
<feature type="compositionally biased region" description="Basic and acidic residues" evidence="8">
    <location>
        <begin position="613"/>
        <end position="633"/>
    </location>
</feature>
<dbReference type="GO" id="GO:0016579">
    <property type="term" value="P:protein deubiquitination"/>
    <property type="evidence" value="ECO:0007669"/>
    <property type="project" value="InterPro"/>
</dbReference>
<name>A0A8H4WAS2_9HELO</name>
<feature type="compositionally biased region" description="Low complexity" evidence="8">
    <location>
        <begin position="580"/>
        <end position="591"/>
    </location>
</feature>
<dbReference type="SUPFAM" id="SSF54001">
    <property type="entry name" value="Cysteine proteinases"/>
    <property type="match status" value="1"/>
</dbReference>
<feature type="region of interest" description="Disordered" evidence="8">
    <location>
        <begin position="1"/>
        <end position="60"/>
    </location>
</feature>
<accession>A0A8H4WAS2</accession>
<comment type="caution">
    <text evidence="10">The sequence shown here is derived from an EMBL/GenBank/DDBJ whole genome shotgun (WGS) entry which is preliminary data.</text>
</comment>
<evidence type="ECO:0000313" key="11">
    <source>
        <dbReference type="Proteomes" id="UP000566819"/>
    </source>
</evidence>
<dbReference type="InterPro" id="IPR028889">
    <property type="entry name" value="USP"/>
</dbReference>
<dbReference type="InterPro" id="IPR050164">
    <property type="entry name" value="Peptidase_C19"/>
</dbReference>
<feature type="compositionally biased region" description="Basic and acidic residues" evidence="8">
    <location>
        <begin position="765"/>
        <end position="805"/>
    </location>
</feature>
<dbReference type="PANTHER" id="PTHR24006:SF722">
    <property type="entry name" value="UBIQUITIN CARBOXYL-TERMINAL HYDROLASE 48"/>
    <property type="match status" value="1"/>
</dbReference>
<feature type="compositionally biased region" description="Basic and acidic residues" evidence="8">
    <location>
        <begin position="1"/>
        <end position="12"/>
    </location>
</feature>
<evidence type="ECO:0000256" key="7">
    <source>
        <dbReference type="ARBA" id="ARBA00022807"/>
    </source>
</evidence>
<evidence type="ECO:0000256" key="4">
    <source>
        <dbReference type="ARBA" id="ARBA00022670"/>
    </source>
</evidence>
<evidence type="ECO:0000313" key="10">
    <source>
        <dbReference type="EMBL" id="KAF4637169.1"/>
    </source>
</evidence>
<feature type="compositionally biased region" description="Basic residues" evidence="8">
    <location>
        <begin position="754"/>
        <end position="764"/>
    </location>
</feature>
<dbReference type="GO" id="GO:0004843">
    <property type="term" value="F:cysteine-type deubiquitinase activity"/>
    <property type="evidence" value="ECO:0007669"/>
    <property type="project" value="UniProtKB-EC"/>
</dbReference>
<keyword evidence="7" id="KW-0788">Thiol protease</keyword>
<evidence type="ECO:0000256" key="2">
    <source>
        <dbReference type="ARBA" id="ARBA00009085"/>
    </source>
</evidence>
<dbReference type="EMBL" id="JAAMPI010000033">
    <property type="protein sequence ID" value="KAF4637169.1"/>
    <property type="molecule type" value="Genomic_DNA"/>
</dbReference>
<dbReference type="GO" id="GO:0005829">
    <property type="term" value="C:cytosol"/>
    <property type="evidence" value="ECO:0007669"/>
    <property type="project" value="TreeGrafter"/>
</dbReference>
<sequence length="805" mass="90742">MNRFLSKRDKNGTLHKRDKSSDRKTRPLSSDGLFGLFKSDPQKKMDKEFGNRMSTSSEHISTIRDRLQQKGYSNIEDEQINYALSSRYADGDVDKAYEMVLLFQESVEGVIKTYNPSMHMLGAENRENVTCYLDALLFAMFARLDSFEPMLAMTFDDEPRRRLSTLIRLWVNMLRTGKLIQTDITCYLQEALAACGWDDAAKLEQQDTSEAFSFITGVLDLPLLTLKMDIYHTGAEDATDDHKFVQERLLEVAVPEVPEDSTRPIRLEDCLESYFNNRVDVVRKLERSNTISSVRSGRSTSVDKETSQHVEISELSWATPDTPSTPLTPITPISPGGRHRTQSIIRHRVIHDDEKDELFNNSDGHSPTSVRKGSIRKEVLMPAWQFFNLIPWYTKHSPSNDAEVAAHFSKSRPVLGICLKRYAMSPDGQATRKNTFIDIPLDIKLPHFIQDDMVSEDGPLMGNFKLSLQSVICHRGNSVHSGHYISFVRGLTKIADGDYGSARRLSNGNNPPHYPQDRWIKHDDLAEPRVSYVDIEQAMKDEMPYLLFYQVQPTYEMSPAAYPEILPPSYTDSGIGLTVSSPHSPHQAQSSGNQESYFDGTKDESNLTIRFSSELERPDPPRRSINLPEERRGSLAFTEISQASTNSTYMTSAPVTPNEETTAQRMSRAASRFTKSGSKSRPTSASGENRLSLTLQRLNWRASKEQLGSKTEPMKEAAAGVEIVPPSDAPSESQSSVAADETTLKAEEPTPSRSKSRLGRKRDKSKGPSEHLEHDHVHFKGKGKAKDKEKSTEKDKDLDRECNIM</sequence>
<dbReference type="InterPro" id="IPR001394">
    <property type="entry name" value="Peptidase_C19_UCH"/>
</dbReference>
<gene>
    <name evidence="10" type="ORF">G7Y89_g921</name>
</gene>
<evidence type="ECO:0000256" key="6">
    <source>
        <dbReference type="ARBA" id="ARBA00022801"/>
    </source>
</evidence>
<dbReference type="Gene3D" id="3.90.70.10">
    <property type="entry name" value="Cysteine proteinases"/>
    <property type="match status" value="2"/>
</dbReference>
<dbReference type="GO" id="GO:0006508">
    <property type="term" value="P:proteolysis"/>
    <property type="evidence" value="ECO:0007669"/>
    <property type="project" value="UniProtKB-KW"/>
</dbReference>
<organism evidence="10 11">
    <name type="scientific">Cudoniella acicularis</name>
    <dbReference type="NCBI Taxonomy" id="354080"/>
    <lineage>
        <taxon>Eukaryota</taxon>
        <taxon>Fungi</taxon>
        <taxon>Dikarya</taxon>
        <taxon>Ascomycota</taxon>
        <taxon>Pezizomycotina</taxon>
        <taxon>Leotiomycetes</taxon>
        <taxon>Helotiales</taxon>
        <taxon>Tricladiaceae</taxon>
        <taxon>Cudoniella</taxon>
    </lineage>
</organism>
<feature type="compositionally biased region" description="Polar residues" evidence="8">
    <location>
        <begin position="673"/>
        <end position="692"/>
    </location>
</feature>
<protein>
    <recommendedName>
        <fullName evidence="3">ubiquitinyl hydrolase 1</fullName>
        <ecNumber evidence="3">3.4.19.12</ecNumber>
    </recommendedName>
</protein>
<feature type="region of interest" description="Disordered" evidence="8">
    <location>
        <begin position="573"/>
        <end position="692"/>
    </location>
</feature>
<feature type="region of interest" description="Disordered" evidence="8">
    <location>
        <begin position="318"/>
        <end position="339"/>
    </location>
</feature>
<keyword evidence="11" id="KW-1185">Reference proteome</keyword>
<evidence type="ECO:0000256" key="5">
    <source>
        <dbReference type="ARBA" id="ARBA00022786"/>
    </source>
</evidence>
<feature type="compositionally biased region" description="Low complexity" evidence="8">
    <location>
        <begin position="319"/>
        <end position="335"/>
    </location>
</feature>